<feature type="region of interest" description="Allosteric domain" evidence="19">
    <location>
        <begin position="967"/>
        <end position="1113"/>
    </location>
</feature>
<feature type="binding site" evidence="19">
    <location>
        <position position="858"/>
    </location>
    <ligand>
        <name>Mn(2+)</name>
        <dbReference type="ChEBI" id="CHEBI:29035"/>
        <label>4</label>
    </ligand>
</feature>
<evidence type="ECO:0000256" key="17">
    <source>
        <dbReference type="ARBA" id="ARBA00057223"/>
    </source>
</evidence>
<dbReference type="InterPro" id="IPR005480">
    <property type="entry name" value="CPSase_lsu_oligo"/>
</dbReference>
<dbReference type="PROSITE" id="PS00867">
    <property type="entry name" value="CPSASE_2"/>
    <property type="match status" value="2"/>
</dbReference>
<feature type="binding site" evidence="19">
    <location>
        <position position="801"/>
    </location>
    <ligand>
        <name>ATP</name>
        <dbReference type="ChEBI" id="CHEBI:30616"/>
        <label>2</label>
    </ligand>
</feature>
<feature type="binding site" evidence="19">
    <location>
        <position position="304"/>
    </location>
    <ligand>
        <name>Mn(2+)</name>
        <dbReference type="ChEBI" id="CHEBI:29035"/>
        <label>2</label>
    </ligand>
</feature>
<comment type="caution">
    <text evidence="19">Lacks conserved residue(s) required for the propagation of feature annotation.</text>
</comment>
<evidence type="ECO:0000256" key="8">
    <source>
        <dbReference type="ARBA" id="ARBA00022723"/>
    </source>
</evidence>
<dbReference type="NCBIfam" id="NF003671">
    <property type="entry name" value="PRK05294.1"/>
    <property type="match status" value="1"/>
</dbReference>
<dbReference type="InterPro" id="IPR005479">
    <property type="entry name" value="CPAse_ATP-bd"/>
</dbReference>
<dbReference type="FunFam" id="3.40.50.20:FF:000001">
    <property type="entry name" value="Carbamoyl-phosphate synthase large chain"/>
    <property type="match status" value="1"/>
</dbReference>
<feature type="binding site" evidence="19">
    <location>
        <position position="248"/>
    </location>
    <ligand>
        <name>ATP</name>
        <dbReference type="ChEBI" id="CHEBI:30616"/>
        <label>1</label>
    </ligand>
</feature>
<feature type="binding site" evidence="19">
    <location>
        <position position="771"/>
    </location>
    <ligand>
        <name>ATP</name>
        <dbReference type="ChEBI" id="CHEBI:30616"/>
        <label>2</label>
    </ligand>
</feature>
<evidence type="ECO:0000256" key="14">
    <source>
        <dbReference type="ARBA" id="ARBA00023211"/>
    </source>
</evidence>
<evidence type="ECO:0000256" key="15">
    <source>
        <dbReference type="ARBA" id="ARBA00047359"/>
    </source>
</evidence>
<evidence type="ECO:0000256" key="18">
    <source>
        <dbReference type="ARBA" id="ARBA00062056"/>
    </source>
</evidence>
<keyword evidence="8" id="KW-0479">Metal-binding</keyword>
<dbReference type="PANTHER" id="PTHR11405:SF53">
    <property type="entry name" value="CARBAMOYL-PHOSPHATE SYNTHASE [AMMONIA], MITOCHONDRIAL"/>
    <property type="match status" value="1"/>
</dbReference>
<feature type="binding site" evidence="19">
    <location>
        <position position="246"/>
    </location>
    <ligand>
        <name>ATP</name>
        <dbReference type="ChEBI" id="CHEBI:30616"/>
        <label>1</label>
    </ligand>
</feature>
<evidence type="ECO:0000256" key="16">
    <source>
        <dbReference type="ARBA" id="ARBA00048816"/>
    </source>
</evidence>
<dbReference type="UniPathway" id="UPA00068">
    <property type="reaction ID" value="UER00171"/>
</dbReference>
<dbReference type="InterPro" id="IPR058047">
    <property type="entry name" value="CPSase_preATP-grasp"/>
</dbReference>
<feature type="binding site" evidence="19">
    <location>
        <position position="803"/>
    </location>
    <ligand>
        <name>ATP</name>
        <dbReference type="ChEBI" id="CHEBI:30616"/>
        <label>2</label>
    </ligand>
</feature>
<keyword evidence="5 19" id="KW-0055">Arginine biosynthesis</keyword>
<feature type="binding site" evidence="19">
    <location>
        <position position="220"/>
    </location>
    <ligand>
        <name>ATP</name>
        <dbReference type="ChEBI" id="CHEBI:30616"/>
        <label>1</label>
    </ligand>
</feature>
<evidence type="ECO:0000256" key="12">
    <source>
        <dbReference type="ARBA" id="ARBA00022842"/>
    </source>
</evidence>
<keyword evidence="7 19" id="KW-0028">Amino-acid biosynthesis</keyword>
<dbReference type="HAMAP" id="MF_01210_B">
    <property type="entry name" value="CPSase_L_chain_B"/>
    <property type="match status" value="1"/>
</dbReference>
<feature type="binding site" evidence="19">
    <location>
        <position position="844"/>
    </location>
    <ligand>
        <name>Mg(2+)</name>
        <dbReference type="ChEBI" id="CHEBI:18420"/>
        <label>3</label>
    </ligand>
</feature>
<dbReference type="SMART" id="SM00851">
    <property type="entry name" value="MGS"/>
    <property type="match status" value="1"/>
</dbReference>
<feature type="binding site" evidence="19">
    <location>
        <position position="802"/>
    </location>
    <ligand>
        <name>ATP</name>
        <dbReference type="ChEBI" id="CHEBI:30616"/>
        <label>2</label>
    </ligand>
</feature>
<dbReference type="InterPro" id="IPR033937">
    <property type="entry name" value="MGS_CPS_CarB"/>
</dbReference>
<dbReference type="FunFam" id="1.10.1030.10:FF:000002">
    <property type="entry name" value="Carbamoyl-phosphate synthase large chain"/>
    <property type="match status" value="1"/>
</dbReference>
<dbReference type="GO" id="GO:0004088">
    <property type="term" value="F:carbamoyl-phosphate synthase (glutamine-hydrolyzing) activity"/>
    <property type="evidence" value="ECO:0007669"/>
    <property type="project" value="UniProtKB-UniRule"/>
</dbReference>
<dbReference type="Gene3D" id="3.40.50.20">
    <property type="match status" value="2"/>
</dbReference>
<feature type="binding site" evidence="19">
    <location>
        <position position="304"/>
    </location>
    <ligand>
        <name>Mg(2+)</name>
        <dbReference type="ChEBI" id="CHEBI:18420"/>
        <label>2</label>
    </ligand>
</feature>
<feature type="binding site" evidence="19">
    <location>
        <position position="306"/>
    </location>
    <ligand>
        <name>Mn(2+)</name>
        <dbReference type="ChEBI" id="CHEBI:29035"/>
        <label>2</label>
    </ligand>
</feature>
<dbReference type="UniPathway" id="UPA00070">
    <property type="reaction ID" value="UER00115"/>
</dbReference>
<dbReference type="InterPro" id="IPR011607">
    <property type="entry name" value="MGS-like_dom"/>
</dbReference>
<dbReference type="FunFam" id="3.30.1490.20:FF:000001">
    <property type="entry name" value="Carbamoyl-phosphate synthase large chain"/>
    <property type="match status" value="1"/>
</dbReference>
<comment type="catalytic activity">
    <reaction evidence="15 19">
        <text>hydrogencarbonate + NH4(+) + 2 ATP = carbamoyl phosphate + 2 ADP + phosphate + 2 H(+)</text>
        <dbReference type="Rhea" id="RHEA:18029"/>
        <dbReference type="ChEBI" id="CHEBI:15378"/>
        <dbReference type="ChEBI" id="CHEBI:17544"/>
        <dbReference type="ChEBI" id="CHEBI:28938"/>
        <dbReference type="ChEBI" id="CHEBI:30616"/>
        <dbReference type="ChEBI" id="CHEBI:43474"/>
        <dbReference type="ChEBI" id="CHEBI:58228"/>
        <dbReference type="ChEBI" id="CHEBI:456216"/>
        <dbReference type="EC" id="6.3.4.16"/>
    </reaction>
</comment>
<dbReference type="PROSITE" id="PS50975">
    <property type="entry name" value="ATP_GRASP"/>
    <property type="match status" value="2"/>
</dbReference>
<feature type="binding site" evidence="19">
    <location>
        <position position="304"/>
    </location>
    <ligand>
        <name>ATP</name>
        <dbReference type="ChEBI" id="CHEBI:30616"/>
        <label>1</label>
    </ligand>
</feature>
<feature type="binding site" evidence="19">
    <location>
        <position position="181"/>
    </location>
    <ligand>
        <name>ATP</name>
        <dbReference type="ChEBI" id="CHEBI:30616"/>
        <label>1</label>
    </ligand>
</feature>
<feature type="domain" description="ATP-grasp" evidence="20">
    <location>
        <begin position="694"/>
        <end position="885"/>
    </location>
</feature>
<dbReference type="FunFam" id="3.30.470.20:FF:000007">
    <property type="entry name" value="Carbamoyl-phosphate synthase large chain"/>
    <property type="match status" value="1"/>
</dbReference>
<keyword evidence="11 19" id="KW-0067">ATP-binding</keyword>
<evidence type="ECO:0000256" key="13">
    <source>
        <dbReference type="ARBA" id="ARBA00022975"/>
    </source>
</evidence>
<dbReference type="GO" id="GO:0004087">
    <property type="term" value="F:carbamoyl-phosphate synthase (ammonia) activity"/>
    <property type="evidence" value="ECO:0007669"/>
    <property type="project" value="UniProtKB-EC"/>
</dbReference>
<keyword evidence="13 19" id="KW-0665">Pyrimidine biosynthesis</keyword>
<dbReference type="Proteomes" id="UP000312032">
    <property type="component" value="Unassembled WGS sequence"/>
</dbReference>
<evidence type="ECO:0000256" key="4">
    <source>
        <dbReference type="ARBA" id="ARBA00009799"/>
    </source>
</evidence>
<dbReference type="InterPro" id="IPR016185">
    <property type="entry name" value="PreATP-grasp_dom_sf"/>
</dbReference>
<dbReference type="GO" id="GO:0005737">
    <property type="term" value="C:cytoplasm"/>
    <property type="evidence" value="ECO:0007669"/>
    <property type="project" value="TreeGrafter"/>
</dbReference>
<feature type="binding site" evidence="19">
    <location>
        <position position="215"/>
    </location>
    <ligand>
        <name>ATP</name>
        <dbReference type="ChEBI" id="CHEBI:30616"/>
        <label>1</label>
    </ligand>
</feature>
<keyword evidence="23" id="KW-1185">Reference proteome</keyword>
<dbReference type="SMART" id="SM01096">
    <property type="entry name" value="CPSase_L_D3"/>
    <property type="match status" value="1"/>
</dbReference>
<dbReference type="EMBL" id="VDHJ01000006">
    <property type="protein sequence ID" value="TNL97785.1"/>
    <property type="molecule type" value="Genomic_DNA"/>
</dbReference>
<feature type="domain" description="MGS-like" evidence="21">
    <location>
        <begin position="967"/>
        <end position="1113"/>
    </location>
</feature>
<dbReference type="Gene3D" id="1.10.1030.10">
    <property type="entry name" value="Carbamoyl-phosphate synthetase, large subunit oligomerisation domain"/>
    <property type="match status" value="1"/>
</dbReference>
<dbReference type="Gene3D" id="3.30.470.20">
    <property type="entry name" value="ATP-grasp fold, B domain"/>
    <property type="match status" value="2"/>
</dbReference>
<dbReference type="InterPro" id="IPR011761">
    <property type="entry name" value="ATP-grasp"/>
</dbReference>
<feature type="binding site" evidence="19">
    <location>
        <position position="180"/>
    </location>
    <ligand>
        <name>ATP</name>
        <dbReference type="ChEBI" id="CHEBI:30616"/>
        <label>1</label>
    </ligand>
</feature>
<comment type="function">
    <text evidence="17 19">Large subunit of the glutamine-dependent carbamoyl phosphate synthetase (CPSase). CPSase catalyzes the formation of carbamoyl phosphate from the ammonia moiety of glutamine, carbonate, and phosphate donated by ATP, constituting the first step of 2 biosynthetic pathways, one leading to arginine and/or urea and the other to pyrimidine nucleotides. The large subunit (synthetase) binds the substrates ammonia (free or transferred from glutamine from the small subunit), hydrogencarbonate and ATP and carries out an ATP-coupled ligase reaction, activating hydrogencarbonate by forming carboxy phosphate which reacts with ammonia to form carbamoyl phosphate.</text>
</comment>
<dbReference type="InterPro" id="IPR013815">
    <property type="entry name" value="ATP_grasp_subdomain_1"/>
</dbReference>
<comment type="pathway">
    <text evidence="2 19">Pyrimidine metabolism; UMP biosynthesis via de novo pathway; (S)-dihydroorotate from bicarbonate: step 1/3.</text>
</comment>
<protein>
    <recommendedName>
        <fullName evidence="19">Carbamoyl phosphate synthase large chain</fullName>
        <ecNumber evidence="19">6.3.4.16</ecNumber>
        <ecNumber evidence="19">6.3.5.5</ecNumber>
    </recommendedName>
    <alternativeName>
        <fullName evidence="19">Carbamoyl phosphate synthetase ammonia chain</fullName>
    </alternativeName>
</protein>
<feature type="binding site" evidence="19">
    <location>
        <position position="858"/>
    </location>
    <ligand>
        <name>Mg(2+)</name>
        <dbReference type="ChEBI" id="CHEBI:18420"/>
        <label>4</label>
    </ligand>
</feature>
<dbReference type="PROSITE" id="PS51855">
    <property type="entry name" value="MGS"/>
    <property type="match status" value="1"/>
</dbReference>
<dbReference type="PANTHER" id="PTHR11405">
    <property type="entry name" value="CARBAMOYLTRANSFERASE FAMILY MEMBER"/>
    <property type="match status" value="1"/>
</dbReference>
<feature type="binding site" evidence="19">
    <location>
        <position position="856"/>
    </location>
    <ligand>
        <name>Mn(2+)</name>
        <dbReference type="ChEBI" id="CHEBI:29035"/>
        <label>3</label>
    </ligand>
</feature>
<feature type="binding site" evidence="19">
    <location>
        <position position="856"/>
    </location>
    <ligand>
        <name>Mg(2+)</name>
        <dbReference type="ChEBI" id="CHEBI:18420"/>
        <label>4</label>
    </ligand>
</feature>
<dbReference type="AlphaFoldDB" id="A0A5C4U436"/>
<feature type="binding site" evidence="19">
    <location>
        <position position="213"/>
    </location>
    <ligand>
        <name>ATP</name>
        <dbReference type="ChEBI" id="CHEBI:30616"/>
        <label>1</label>
    </ligand>
</feature>
<dbReference type="InterPro" id="IPR036897">
    <property type="entry name" value="CarbamoylP_synth_lsu_oligo_sf"/>
</dbReference>
<feature type="binding site" evidence="19">
    <location>
        <position position="769"/>
    </location>
    <ligand>
        <name>ATP</name>
        <dbReference type="ChEBI" id="CHEBI:30616"/>
        <label>2</label>
    </ligand>
</feature>
<feature type="binding site" evidence="19">
    <location>
        <position position="804"/>
    </location>
    <ligand>
        <name>ATP</name>
        <dbReference type="ChEBI" id="CHEBI:30616"/>
        <label>2</label>
    </ligand>
</feature>
<feature type="binding site" evidence="19">
    <location>
        <position position="290"/>
    </location>
    <ligand>
        <name>Mn(2+)</name>
        <dbReference type="ChEBI" id="CHEBI:29035"/>
        <label>1</label>
    </ligand>
</feature>
<gene>
    <name evidence="19 22" type="primary">carB</name>
    <name evidence="22" type="ORF">FHE74_05470</name>
</gene>
<evidence type="ECO:0000256" key="10">
    <source>
        <dbReference type="ARBA" id="ARBA00022741"/>
    </source>
</evidence>
<dbReference type="InterPro" id="IPR036914">
    <property type="entry name" value="MGS-like_dom_sf"/>
</dbReference>
<keyword evidence="12" id="KW-0460">Magnesium</keyword>
<keyword evidence="6 19" id="KW-0436">Ligase</keyword>
<evidence type="ECO:0000313" key="22">
    <source>
        <dbReference type="EMBL" id="TNL97785.1"/>
    </source>
</evidence>
<dbReference type="Gene3D" id="3.30.1490.20">
    <property type="entry name" value="ATP-grasp fold, A domain"/>
    <property type="match status" value="1"/>
</dbReference>
<dbReference type="Pfam" id="PF25596">
    <property type="entry name" value="CPSase_L_D1"/>
    <property type="match status" value="2"/>
</dbReference>
<evidence type="ECO:0000256" key="6">
    <source>
        <dbReference type="ARBA" id="ARBA00022598"/>
    </source>
</evidence>
<feature type="region of interest" description="Carboxyphosphate synthetic domain" evidence="19">
    <location>
        <begin position="1"/>
        <end position="407"/>
    </location>
</feature>
<proteinExistence type="inferred from homology"/>
<dbReference type="GO" id="GO:0006541">
    <property type="term" value="P:glutamine metabolic process"/>
    <property type="evidence" value="ECO:0007669"/>
    <property type="project" value="TreeGrafter"/>
</dbReference>
<evidence type="ECO:0000259" key="21">
    <source>
        <dbReference type="PROSITE" id="PS51855"/>
    </source>
</evidence>
<feature type="binding site" evidence="19">
    <location>
        <position position="174"/>
    </location>
    <ligand>
        <name>ATP</name>
        <dbReference type="ChEBI" id="CHEBI:30616"/>
        <label>1</label>
    </ligand>
</feature>
<dbReference type="SUPFAM" id="SSF52440">
    <property type="entry name" value="PreATP-grasp domain"/>
    <property type="match status" value="2"/>
</dbReference>
<comment type="caution">
    <text evidence="22">The sequence shown here is derived from an EMBL/GenBank/DDBJ whole genome shotgun (WGS) entry which is preliminary data.</text>
</comment>
<feature type="binding site" evidence="19">
    <location>
        <position position="844"/>
    </location>
    <ligand>
        <name>Mn(2+)</name>
        <dbReference type="ChEBI" id="CHEBI:29035"/>
        <label>3</label>
    </ligand>
</feature>
<name>A0A5C4U436_9CORY</name>
<dbReference type="InterPro" id="IPR006275">
    <property type="entry name" value="CPSase_lsu"/>
</dbReference>
<feature type="binding site" evidence="19">
    <location>
        <position position="134"/>
    </location>
    <ligand>
        <name>ATP</name>
        <dbReference type="ChEBI" id="CHEBI:30616"/>
        <label>1</label>
    </ligand>
</feature>
<feature type="binding site" evidence="19">
    <location>
        <position position="290"/>
    </location>
    <ligand>
        <name>Mg(2+)</name>
        <dbReference type="ChEBI" id="CHEBI:18420"/>
        <label>1</label>
    </ligand>
</feature>
<feature type="binding site" evidence="19">
    <location>
        <position position="304"/>
    </location>
    <ligand>
        <name>Mg(2+)</name>
        <dbReference type="ChEBI" id="CHEBI:18420"/>
        <label>1</label>
    </ligand>
</feature>
<feature type="domain" description="ATP-grasp" evidence="20">
    <location>
        <begin position="138"/>
        <end position="333"/>
    </location>
</feature>
<dbReference type="OrthoDB" id="9804197at2"/>
<keyword evidence="10 19" id="KW-0547">Nucleotide-binding</keyword>
<dbReference type="PROSITE" id="PS51257">
    <property type="entry name" value="PROKAR_LIPOPROTEIN"/>
    <property type="match status" value="1"/>
</dbReference>
<evidence type="ECO:0000313" key="23">
    <source>
        <dbReference type="Proteomes" id="UP000312032"/>
    </source>
</evidence>
<dbReference type="Pfam" id="PF02787">
    <property type="entry name" value="CPSase_L_D3"/>
    <property type="match status" value="1"/>
</dbReference>
<feature type="binding site" evidence="19">
    <location>
        <position position="856"/>
    </location>
    <ligand>
        <name>Mn(2+)</name>
        <dbReference type="ChEBI" id="CHEBI:29035"/>
        <label>4</label>
    </ligand>
</feature>
<feature type="binding site" evidence="19">
    <location>
        <position position="730"/>
    </location>
    <ligand>
        <name>ATP</name>
        <dbReference type="ChEBI" id="CHEBI:30616"/>
        <label>2</label>
    </ligand>
</feature>
<feature type="binding site" evidence="19">
    <location>
        <position position="290"/>
    </location>
    <ligand>
        <name>ATP</name>
        <dbReference type="ChEBI" id="CHEBI:30616"/>
        <label>1</label>
    </ligand>
</feature>
<dbReference type="GO" id="GO:0006526">
    <property type="term" value="P:L-arginine biosynthetic process"/>
    <property type="evidence" value="ECO:0007669"/>
    <property type="project" value="UniProtKB-UniRule"/>
</dbReference>
<dbReference type="FunFam" id="3.30.470.20:FF:000014">
    <property type="entry name" value="Carbamoyl-phosphate synthase large chain"/>
    <property type="match status" value="1"/>
</dbReference>
<comment type="cofactor">
    <cofactor evidence="1">
        <name>Mn(2+)</name>
        <dbReference type="ChEBI" id="CHEBI:29035"/>
    </cofactor>
</comment>
<evidence type="ECO:0000256" key="9">
    <source>
        <dbReference type="ARBA" id="ARBA00022737"/>
    </source>
</evidence>
<reference evidence="22 23" key="1">
    <citation type="submission" date="2019-06" db="EMBL/GenBank/DDBJ databases">
        <authorList>
            <person name="Li J."/>
        </authorList>
    </citation>
    <scope>NUCLEOTIDE SEQUENCE [LARGE SCALE GENOMIC DNA]</scope>
    <source>
        <strain evidence="22 23">LMG 28165</strain>
    </source>
</reference>
<dbReference type="PROSITE" id="PS00866">
    <property type="entry name" value="CPSASE_1"/>
    <property type="match status" value="1"/>
</dbReference>
<sequence length="1113" mass="119252">MPKRTDLNHVLVIGSGPIVIGQACEFDYSGTQACRVLKEEGLRVTLINSNPATIMTDPEFADHTYIEPIDPAYIDKIFTREAEQGHPVDAVLATLGGQTALNAAIQLDRAGILAKHGVELIGADIEAIERGEDRQTFKDIVEKVGGESARSAVCYTMEEVHKTVAELGLPVVVRPSFTMGGLGSGLAYSYDDLERIAGEGLAASPEANVLIEESILGWKEYELELMRDGDDNVVVIASIENVDAVGVHTGDSVTVAPALTLTDREFQHLRDLGIGIIREVGVDTGGCNIQFAVNPTNGRTVVIEMNPRVSRSSALASKATGFPIAKLATKLAIGYTLDEVTNDITGVTPAAFEPTLDYVIVKAPRFAFEKFPGADETLTTSMKSVGEAMGIGRNYIAGLNKVMRSLEQKQAGFWTLDDASFAGDRATNLNKVLDDLRVPTEGRMYDVELALRLGASIEQVHAASQIDPWFLAEVKTLVEFRETLTSAPVLGEELLREAKFFGLSDQQIAALRPEIAGEDGVRSLRWSLGIHPVYKTVDTCAGEFEAQTPYHYSAYELDPNAESEVKVTGRDKVIILGSGPNRIGQGIEFDYSCVHAALELSQRGYETVMVNCNPETVSTDYDTADRLYFEPLTFEDVLEIYRAESESGNVAGVIVQLGGQTPLGLAQRLADAGVPVVGTSPEAIDLAEDRGEFGAVLAKAQLPAPEFGTATSYDEATEIAQSIGYPVLVRPSYVLGGRGMEIVYDEASLKEYINRATDLSPEHPVLVDRFLDSATEIDVDALCDGTEVYVAGIMEHIEEAGIHSGDSACALPPMTLGIEDLETVRRSTEAIAHGVGVKGLLNIQFALKDDTLYVIEANPRASRTVPFVSKATGVPVAKAAACIMMGDSIADLKEEDMLPARFDGGSLPLEHPTAVKEAVLPFNRFRRPDGSMLDTLLSPEMKSTGEVMGLADSFGTAYAKAEQAAFGQLPTSGTIFVSVANRDKRTLIFPIQRLASLGFSLVATAGTAQMLRRNGVECETVLKASEVRAGAQGESIVDRIARGDIDLILNTPAGSAGARNDGYDIRATAVSVGVPLVTSVQGVTAAVQGIEALRKGGLSVRSLQELEHGPIHN</sequence>
<dbReference type="Pfam" id="PF02142">
    <property type="entry name" value="MGS"/>
    <property type="match status" value="1"/>
</dbReference>
<dbReference type="Pfam" id="PF02786">
    <property type="entry name" value="CPSase_L_D2"/>
    <property type="match status" value="2"/>
</dbReference>
<dbReference type="GO" id="GO:0046872">
    <property type="term" value="F:metal ion binding"/>
    <property type="evidence" value="ECO:0007669"/>
    <property type="project" value="UniProtKB-KW"/>
</dbReference>
<feature type="binding site" evidence="19">
    <location>
        <position position="856"/>
    </location>
    <ligand>
        <name>ATP</name>
        <dbReference type="ChEBI" id="CHEBI:30616"/>
        <label>2</label>
    </ligand>
</feature>
<dbReference type="Gene3D" id="3.40.50.1380">
    <property type="entry name" value="Methylglyoxal synthase-like domain"/>
    <property type="match status" value="1"/>
</dbReference>
<dbReference type="InterPro" id="IPR005483">
    <property type="entry name" value="CPSase_dom"/>
</dbReference>
<dbReference type="CDD" id="cd01424">
    <property type="entry name" value="MGS_CPS_II"/>
    <property type="match status" value="1"/>
</dbReference>
<evidence type="ECO:0000259" key="20">
    <source>
        <dbReference type="PROSITE" id="PS50975"/>
    </source>
</evidence>
<dbReference type="SUPFAM" id="SSF48108">
    <property type="entry name" value="Carbamoyl phosphate synthetase, large subunit connection domain"/>
    <property type="match status" value="1"/>
</dbReference>
<dbReference type="NCBIfam" id="NF009455">
    <property type="entry name" value="PRK12815.1"/>
    <property type="match status" value="1"/>
</dbReference>
<dbReference type="GO" id="GO:0044205">
    <property type="term" value="P:'de novo' UMP biosynthetic process"/>
    <property type="evidence" value="ECO:0007669"/>
    <property type="project" value="UniProtKB-UniRule"/>
</dbReference>
<evidence type="ECO:0000256" key="11">
    <source>
        <dbReference type="ARBA" id="ARBA00022840"/>
    </source>
</evidence>
<feature type="binding site" evidence="19">
    <location>
        <position position="304"/>
    </location>
    <ligand>
        <name>Mn(2+)</name>
        <dbReference type="ChEBI" id="CHEBI:29035"/>
        <label>1</label>
    </ligand>
</feature>
<dbReference type="SUPFAM" id="SSF56059">
    <property type="entry name" value="Glutathione synthetase ATP-binding domain-like"/>
    <property type="match status" value="2"/>
</dbReference>
<comment type="catalytic activity">
    <reaction evidence="16 19">
        <text>hydrogencarbonate + L-glutamine + 2 ATP + H2O = carbamoyl phosphate + L-glutamate + 2 ADP + phosphate + 2 H(+)</text>
        <dbReference type="Rhea" id="RHEA:18633"/>
        <dbReference type="ChEBI" id="CHEBI:15377"/>
        <dbReference type="ChEBI" id="CHEBI:15378"/>
        <dbReference type="ChEBI" id="CHEBI:17544"/>
        <dbReference type="ChEBI" id="CHEBI:29985"/>
        <dbReference type="ChEBI" id="CHEBI:30616"/>
        <dbReference type="ChEBI" id="CHEBI:43474"/>
        <dbReference type="ChEBI" id="CHEBI:58228"/>
        <dbReference type="ChEBI" id="CHEBI:58359"/>
        <dbReference type="ChEBI" id="CHEBI:456216"/>
        <dbReference type="EC" id="6.3.5.5"/>
    </reaction>
</comment>
<dbReference type="RefSeq" id="WP_139465500.1">
    <property type="nucleotide sequence ID" value="NZ_VDHJ01000006.1"/>
</dbReference>
<feature type="binding site" evidence="19">
    <location>
        <position position="306"/>
    </location>
    <ligand>
        <name>Mg(2+)</name>
        <dbReference type="ChEBI" id="CHEBI:18420"/>
        <label>2</label>
    </ligand>
</feature>
<dbReference type="NCBIfam" id="TIGR01369">
    <property type="entry name" value="CPSaseII_lrg"/>
    <property type="match status" value="1"/>
</dbReference>
<evidence type="ECO:0000256" key="7">
    <source>
        <dbReference type="ARBA" id="ARBA00022605"/>
    </source>
</evidence>
<evidence type="ECO:0000256" key="3">
    <source>
        <dbReference type="ARBA" id="ARBA00005077"/>
    </source>
</evidence>
<dbReference type="EC" id="6.3.5.5" evidence="19"/>
<dbReference type="GO" id="GO:0005524">
    <property type="term" value="F:ATP binding"/>
    <property type="evidence" value="ECO:0007669"/>
    <property type="project" value="UniProtKB-UniRule"/>
</dbReference>
<dbReference type="PRINTS" id="PR00098">
    <property type="entry name" value="CPSASE"/>
</dbReference>
<dbReference type="EC" id="6.3.4.16" evidence="19"/>
<evidence type="ECO:0000256" key="1">
    <source>
        <dbReference type="ARBA" id="ARBA00001936"/>
    </source>
</evidence>
<comment type="domain">
    <text evidence="19">The large subunit is composed of 2 ATP-grasp domains that are involved in binding the 2 ATP molecules needed for carbamoyl phosphate synthesis. The N-terminal ATP-grasp domain (referred to as the carboxyphosphate synthetic component) catalyzes the ATP-dependent phosphorylation of hydrogencarbonate to carboxyphosphate and the subsequent nucleophilic attack by ammonia to form a carbamate intermediate. The C-terminal ATP-grasp domain (referred to as the carbamoyl phosphate synthetic component) then catalyzes the phosphorylation of carbamate with the second ATP to form the end product carbamoyl phosphate. The reactive and unstable enzyme intermediates are sequentially channeled from one active site to the next through the interior of the protein over a distance of at least 96 A.</text>
</comment>
<keyword evidence="14" id="KW-0464">Manganese</keyword>
<evidence type="ECO:0000256" key="19">
    <source>
        <dbReference type="HAMAP-Rule" id="MF_01210"/>
    </source>
</evidence>
<feature type="binding site" evidence="19">
    <location>
        <position position="776"/>
    </location>
    <ligand>
        <name>ATP</name>
        <dbReference type="ChEBI" id="CHEBI:30616"/>
        <label>2</label>
    </ligand>
</feature>
<organism evidence="22 23">
    <name type="scientific">Corynebacterium tapiri</name>
    <dbReference type="NCBI Taxonomy" id="1448266"/>
    <lineage>
        <taxon>Bacteria</taxon>
        <taxon>Bacillati</taxon>
        <taxon>Actinomycetota</taxon>
        <taxon>Actinomycetes</taxon>
        <taxon>Mycobacteriales</taxon>
        <taxon>Corynebacteriaceae</taxon>
        <taxon>Corynebacterium</taxon>
    </lineage>
</organism>
<comment type="cofactor">
    <cofactor evidence="19">
        <name>Mg(2+)</name>
        <dbReference type="ChEBI" id="CHEBI:18420"/>
    </cofactor>
    <cofactor evidence="19">
        <name>Mn(2+)</name>
        <dbReference type="ChEBI" id="CHEBI:29035"/>
    </cofactor>
    <text evidence="19">Binds 4 Mg(2+) or Mn(2+) ions per subunit.</text>
</comment>
<comment type="similarity">
    <text evidence="4 19">Belongs to the CarB family.</text>
</comment>
<dbReference type="SUPFAM" id="SSF52335">
    <property type="entry name" value="Methylglyoxal synthase-like"/>
    <property type="match status" value="1"/>
</dbReference>
<keyword evidence="9 19" id="KW-0677">Repeat</keyword>
<accession>A0A5C4U436</accession>
<comment type="subunit">
    <text evidence="18 19">Composed of two chains; the small (or glutamine) chain promotes the hydrolysis of glutamine to ammonia, which is used by the large (or ammonia) chain to synthesize carbamoyl phosphate. Tetramer of heterodimers (alpha,beta)4.</text>
</comment>
<evidence type="ECO:0000256" key="5">
    <source>
        <dbReference type="ARBA" id="ARBA00022571"/>
    </source>
</evidence>
<feature type="binding site" evidence="19">
    <location>
        <position position="844"/>
    </location>
    <ligand>
        <name>ATP</name>
        <dbReference type="ChEBI" id="CHEBI:30616"/>
        <label>2</label>
    </ligand>
</feature>
<comment type="pathway">
    <text evidence="3 19">Amino-acid biosynthesis; L-arginine biosynthesis; carbamoyl phosphate from bicarbonate: step 1/1.</text>
</comment>
<dbReference type="FunFam" id="3.40.50.20:FF:000003">
    <property type="entry name" value="Carbamoyl-phosphate synthase large chain"/>
    <property type="match status" value="1"/>
</dbReference>
<feature type="binding site" evidence="19">
    <location>
        <position position="856"/>
    </location>
    <ligand>
        <name>Mg(2+)</name>
        <dbReference type="ChEBI" id="CHEBI:18420"/>
        <label>3</label>
    </ligand>
</feature>
<evidence type="ECO:0000256" key="2">
    <source>
        <dbReference type="ARBA" id="ARBA00004812"/>
    </source>
</evidence>
<feature type="binding site" evidence="19">
    <location>
        <position position="247"/>
    </location>
    <ligand>
        <name>ATP</name>
        <dbReference type="ChEBI" id="CHEBI:30616"/>
        <label>1</label>
    </ligand>
</feature>